<evidence type="ECO:0000256" key="1">
    <source>
        <dbReference type="SAM" id="MobiDB-lite"/>
    </source>
</evidence>
<feature type="region of interest" description="Disordered" evidence="1">
    <location>
        <begin position="78"/>
        <end position="105"/>
    </location>
</feature>
<feature type="compositionally biased region" description="Basic and acidic residues" evidence="1">
    <location>
        <begin position="78"/>
        <end position="96"/>
    </location>
</feature>
<accession>A0A195FP92</accession>
<dbReference type="Proteomes" id="UP000078541">
    <property type="component" value="Unassembled WGS sequence"/>
</dbReference>
<proteinExistence type="predicted"/>
<organism evidence="2 3">
    <name type="scientific">Trachymyrmex septentrionalis</name>
    <dbReference type="NCBI Taxonomy" id="34720"/>
    <lineage>
        <taxon>Eukaryota</taxon>
        <taxon>Metazoa</taxon>
        <taxon>Ecdysozoa</taxon>
        <taxon>Arthropoda</taxon>
        <taxon>Hexapoda</taxon>
        <taxon>Insecta</taxon>
        <taxon>Pterygota</taxon>
        <taxon>Neoptera</taxon>
        <taxon>Endopterygota</taxon>
        <taxon>Hymenoptera</taxon>
        <taxon>Apocrita</taxon>
        <taxon>Aculeata</taxon>
        <taxon>Formicoidea</taxon>
        <taxon>Formicidae</taxon>
        <taxon>Myrmicinae</taxon>
        <taxon>Trachymyrmex</taxon>
    </lineage>
</organism>
<evidence type="ECO:0000313" key="3">
    <source>
        <dbReference type="Proteomes" id="UP000078541"/>
    </source>
</evidence>
<gene>
    <name evidence="2" type="ORF">ALC56_03270</name>
</gene>
<reference evidence="2 3" key="1">
    <citation type="submission" date="2016-03" db="EMBL/GenBank/DDBJ databases">
        <title>Trachymyrmex septentrionalis WGS genome.</title>
        <authorList>
            <person name="Nygaard S."/>
            <person name="Hu H."/>
            <person name="Boomsma J."/>
            <person name="Zhang G."/>
        </authorList>
    </citation>
    <scope>NUCLEOTIDE SEQUENCE [LARGE SCALE GENOMIC DNA]</scope>
    <source>
        <strain evidence="2">Tsep2-gDNA-1</strain>
        <tissue evidence="2">Whole body</tissue>
    </source>
</reference>
<keyword evidence="3" id="KW-1185">Reference proteome</keyword>
<evidence type="ECO:0000313" key="2">
    <source>
        <dbReference type="EMBL" id="KYN42132.1"/>
    </source>
</evidence>
<dbReference type="AlphaFoldDB" id="A0A195FP92"/>
<protein>
    <submittedName>
        <fullName evidence="2">Uncharacterized protein</fullName>
    </submittedName>
</protein>
<sequence length="150" mass="17381">MKITYAVIPIDDPVQSSIDSGGTSAAQRAVKITLKNLKRWCERLRHRMLTRDFKNNRDNQLEGIPYDGNIMMTMIDQEESRNRANENLENELRESLESTNDQSNLHFRRQLSTRINDLAEDHEPPVPEICPEWRSSQEALRGLEGSFRSP</sequence>
<name>A0A195FP92_9HYME</name>
<dbReference type="EMBL" id="KQ981382">
    <property type="protein sequence ID" value="KYN42132.1"/>
    <property type="molecule type" value="Genomic_DNA"/>
</dbReference>